<dbReference type="RefSeq" id="WP_337336027.1">
    <property type="nucleotide sequence ID" value="NZ_JBBDHC010000018.1"/>
</dbReference>
<proteinExistence type="predicted"/>
<feature type="compositionally biased region" description="Pro residues" evidence="1">
    <location>
        <begin position="55"/>
        <end position="67"/>
    </location>
</feature>
<dbReference type="SUPFAM" id="SSF50494">
    <property type="entry name" value="Trypsin-like serine proteases"/>
    <property type="match status" value="1"/>
</dbReference>
<reference evidence="3 4" key="1">
    <citation type="journal article" date="2016" name="Antonie Van Leeuwenhoek">
        <title>Denitratimonas tolerans gen. nov., sp. nov., a denitrifying bacterium isolated from a bioreactor for tannery wastewater treatment.</title>
        <authorList>
            <person name="Han S.I."/>
            <person name="Kim J.O."/>
            <person name="Lee Y.R."/>
            <person name="Ekpeghere K.I."/>
            <person name="Koh S.C."/>
            <person name="Whang K.S."/>
        </authorList>
    </citation>
    <scope>NUCLEOTIDE SEQUENCE [LARGE SCALE GENOMIC DNA]</scope>
    <source>
        <strain evidence="3 4">KACC 17565</strain>
    </source>
</reference>
<dbReference type="EMBL" id="JBBDHC010000018">
    <property type="protein sequence ID" value="MEJ1250325.1"/>
    <property type="molecule type" value="Genomic_DNA"/>
</dbReference>
<accession>A0AAW9R7D1</accession>
<evidence type="ECO:0000256" key="1">
    <source>
        <dbReference type="SAM" id="MobiDB-lite"/>
    </source>
</evidence>
<organism evidence="3 4">
    <name type="scientific">Denitratimonas tolerans</name>
    <dbReference type="NCBI Taxonomy" id="1338420"/>
    <lineage>
        <taxon>Bacteria</taxon>
        <taxon>Pseudomonadati</taxon>
        <taxon>Pseudomonadota</taxon>
        <taxon>Gammaproteobacteria</taxon>
        <taxon>Lysobacterales</taxon>
        <taxon>Lysobacteraceae</taxon>
        <taxon>Denitratimonas</taxon>
    </lineage>
</organism>
<comment type="caution">
    <text evidence="3">The sequence shown here is derived from an EMBL/GenBank/DDBJ whole genome shotgun (WGS) entry which is preliminary data.</text>
</comment>
<feature type="chain" id="PRO_5044004414" description="Serine protease" evidence="2">
    <location>
        <begin position="23"/>
        <end position="522"/>
    </location>
</feature>
<keyword evidence="2" id="KW-0732">Signal</keyword>
<dbReference type="Proteomes" id="UP001364472">
    <property type="component" value="Unassembled WGS sequence"/>
</dbReference>
<evidence type="ECO:0008006" key="5">
    <source>
        <dbReference type="Google" id="ProtNLM"/>
    </source>
</evidence>
<protein>
    <recommendedName>
        <fullName evidence="5">Serine protease</fullName>
    </recommendedName>
</protein>
<keyword evidence="4" id="KW-1185">Reference proteome</keyword>
<dbReference type="InterPro" id="IPR009003">
    <property type="entry name" value="Peptidase_S1_PA"/>
</dbReference>
<gene>
    <name evidence="3" type="ORF">WB794_11645</name>
</gene>
<evidence type="ECO:0000313" key="4">
    <source>
        <dbReference type="Proteomes" id="UP001364472"/>
    </source>
</evidence>
<dbReference type="AlphaFoldDB" id="A0AAW9R7D1"/>
<name>A0AAW9R7D1_9GAMM</name>
<dbReference type="InterPro" id="IPR043504">
    <property type="entry name" value="Peptidase_S1_PA_chymotrypsin"/>
</dbReference>
<dbReference type="Gene3D" id="2.40.10.10">
    <property type="entry name" value="Trypsin-like serine proteases"/>
    <property type="match status" value="2"/>
</dbReference>
<feature type="signal peptide" evidence="2">
    <location>
        <begin position="1"/>
        <end position="22"/>
    </location>
</feature>
<feature type="region of interest" description="Disordered" evidence="1">
    <location>
        <begin position="53"/>
        <end position="84"/>
    </location>
</feature>
<evidence type="ECO:0000313" key="3">
    <source>
        <dbReference type="EMBL" id="MEJ1250325.1"/>
    </source>
</evidence>
<evidence type="ECO:0000256" key="2">
    <source>
        <dbReference type="SAM" id="SignalP"/>
    </source>
</evidence>
<sequence length="522" mass="55753">MKWIVQSALALGFLGYASLAGAQSHDPIPIEPVSGEQYPHAIFLEHAAEPAIAPDHPPLSDIPPMPMPQASDAQLRGRSSDEVSIHDADTGETLVLPLGVPSGLREARSNGPAYAGIGGSTSASGSAPGLEAFSNMVVAGGLSGWPRSGNVKLVMRFTSSIDSAVYTYVCSGSMADGGVVQTAGHCVYARDPDGNQIFAWADEIWVYPAWDGVNADTSNVFQHFGRARGTHYLAGSNWVNDGNWDADLGAIRIRRDSRPGLGLLTGWFGWSWGGDCASQQARTYYNFSYPAENCGGGLHTGRTMYYWDGSFDSCPGNQLRIDTTAGCLTALWGGMSGSGAYYISGDQRYVHAVASTSNRTTIGNYARFWEQWVTDRQTYIDTTRGTAVDFSPLRFRTGGSSTVVAGSPASGPFTVLVANATNNDPALRTITVRVYLSTNSTISATDTLLATWNYSIDFAPMQLRTLNVPAPIIPASASLGTRWMGVVLDAGSDAFPENNATIEWDTQKITVISSAIFKNGFE</sequence>